<dbReference type="PROSITE" id="PS51084">
    <property type="entry name" value="HIT_2"/>
    <property type="match status" value="1"/>
</dbReference>
<dbReference type="Gene3D" id="3.30.428.10">
    <property type="entry name" value="HIT-like"/>
    <property type="match status" value="1"/>
</dbReference>
<reference evidence="3 4" key="1">
    <citation type="submission" date="2009-01" db="EMBL/GenBank/DDBJ databases">
        <authorList>
            <person name="Qin X."/>
            <person name="Bachman B."/>
            <person name="Battles P."/>
            <person name="Bell A."/>
            <person name="Bess C."/>
            <person name="Bickham C."/>
            <person name="Chaboub L."/>
            <person name="Chen D."/>
            <person name="Coyle M."/>
            <person name="Deiros D.R."/>
            <person name="Dinh H."/>
            <person name="Forbes L."/>
            <person name="Fowler G."/>
            <person name="Francisco L."/>
            <person name="Fu Q."/>
            <person name="Gubbala S."/>
            <person name="Hale W."/>
            <person name="Han Y."/>
            <person name="Hemphill L."/>
            <person name="Highlander S.K."/>
            <person name="Hirani K."/>
            <person name="Hogues M."/>
            <person name="Jackson L."/>
            <person name="Jakkamsetti A."/>
            <person name="Javaid M."/>
            <person name="Jiang H."/>
            <person name="Korchina V."/>
            <person name="Kovar C."/>
            <person name="Lara F."/>
            <person name="Lee S."/>
            <person name="Mata R."/>
            <person name="Mathew T."/>
            <person name="Moen C."/>
            <person name="Morales K."/>
            <person name="Munidasa M."/>
            <person name="Nazareth L."/>
            <person name="Ngo R."/>
            <person name="Nguyen L."/>
            <person name="Okwuonu G."/>
            <person name="Ongeri F."/>
            <person name="Patil S."/>
            <person name="Petrosino J."/>
            <person name="Pham C."/>
            <person name="Pham P."/>
            <person name="Pu L.-L."/>
            <person name="Puazo M."/>
            <person name="Raj R."/>
            <person name="Reid J."/>
            <person name="Rouhana J."/>
            <person name="Saada N."/>
            <person name="Shang Y."/>
            <person name="Simmons D."/>
            <person name="Thornton R."/>
            <person name="Warren J."/>
            <person name="Weissenberger G."/>
            <person name="Zhang J."/>
            <person name="Zhang L."/>
            <person name="Zhou C."/>
            <person name="Zhu D."/>
            <person name="Muzny D."/>
            <person name="Worley K."/>
            <person name="Gibbs R."/>
        </authorList>
    </citation>
    <scope>NUCLEOTIDE SEQUENCE [LARGE SCALE GENOMIC DNA]</scope>
    <source>
        <strain evidence="4">ATCC 8290 / DSM 20176 / CCUG 30140 / JCM 1155 / KCTC 3500 / NBRC 15886 / NCIMB 8040 / NRRL B-1843 / 9</strain>
    </source>
</reference>
<dbReference type="EMBL" id="ACGP01000109">
    <property type="protein sequence ID" value="EEI24889.1"/>
    <property type="molecule type" value="Genomic_DNA"/>
</dbReference>
<comment type="caution">
    <text evidence="1">Lacks conserved residue(s) required for the propagation of feature annotation.</text>
</comment>
<dbReference type="AlphaFoldDB" id="C0XIA5"/>
<dbReference type="HOGENOM" id="CLU_123330_1_0_9"/>
<name>C0XIA5_LENH9</name>
<dbReference type="InterPro" id="IPR036265">
    <property type="entry name" value="HIT-like_sf"/>
</dbReference>
<evidence type="ECO:0000313" key="3">
    <source>
        <dbReference type="EMBL" id="EEI24889.1"/>
    </source>
</evidence>
<keyword evidence="4" id="KW-1185">Reference proteome</keyword>
<dbReference type="Proteomes" id="UP000003752">
    <property type="component" value="Unassembled WGS sequence"/>
</dbReference>
<organism evidence="3 4">
    <name type="scientific">Lentilactobacillus hilgardii (strain ATCC 8290 / DSM 20176 / CCUG 30140 / JCM 1155 / KCTC 3500 / NBRC 15886 / NCIMB 8040 / NRRL B-1843 / 9)</name>
    <dbReference type="NCBI Taxonomy" id="1423757"/>
    <lineage>
        <taxon>Bacteria</taxon>
        <taxon>Bacillati</taxon>
        <taxon>Bacillota</taxon>
        <taxon>Bacilli</taxon>
        <taxon>Lactobacillales</taxon>
        <taxon>Lactobacillaceae</taxon>
        <taxon>Lentilactobacillus</taxon>
    </lineage>
</organism>
<proteinExistence type="predicted"/>
<evidence type="ECO:0000256" key="1">
    <source>
        <dbReference type="PROSITE-ProRule" id="PRU00464"/>
    </source>
</evidence>
<comment type="caution">
    <text evidence="3">The sequence shown here is derived from an EMBL/GenBank/DDBJ whole genome shotgun (WGS) entry which is preliminary data.</text>
</comment>
<evidence type="ECO:0000313" key="4">
    <source>
        <dbReference type="Proteomes" id="UP000003752"/>
    </source>
</evidence>
<protein>
    <recommendedName>
        <fullName evidence="2">HIT domain-containing protein</fullName>
    </recommendedName>
</protein>
<dbReference type="SUPFAM" id="SSF54197">
    <property type="entry name" value="HIT-like"/>
    <property type="match status" value="1"/>
</dbReference>
<feature type="domain" description="HIT" evidence="2">
    <location>
        <begin position="11"/>
        <end position="112"/>
    </location>
</feature>
<evidence type="ECO:0000259" key="2">
    <source>
        <dbReference type="PROSITE" id="PS51084"/>
    </source>
</evidence>
<accession>C0XIA5</accession>
<dbReference type="PATRIC" id="fig|1423757.3.peg.1585"/>
<dbReference type="GO" id="GO:0003824">
    <property type="term" value="F:catalytic activity"/>
    <property type="evidence" value="ECO:0007669"/>
    <property type="project" value="InterPro"/>
</dbReference>
<dbReference type="InterPro" id="IPR011146">
    <property type="entry name" value="HIT-like"/>
</dbReference>
<sequence length="161" mass="18327">MNGMQTWQQNRIYSAINGTNPMVMARLSGGFAVMGDTQFLPGYAVLLPKREVTSLNDLSLSERTEFLKDMSILGDAVLQATGALRINDDILGNTDQFLHAHVFPRYVSEPPERLGKPVWLYSLDHWSAPLYQYDPKKHGRLRAEIIRYLRDHLTGNDHMPN</sequence>
<gene>
    <name evidence="3" type="ORF">HMPREF0519_0966</name>
</gene>